<dbReference type="OrthoDB" id="272985at2759"/>
<organism evidence="1 2">
    <name type="scientific">Exaiptasia diaphana</name>
    <name type="common">Tropical sea anemone</name>
    <name type="synonym">Aiptasia pulchella</name>
    <dbReference type="NCBI Taxonomy" id="2652724"/>
    <lineage>
        <taxon>Eukaryota</taxon>
        <taxon>Metazoa</taxon>
        <taxon>Cnidaria</taxon>
        <taxon>Anthozoa</taxon>
        <taxon>Hexacorallia</taxon>
        <taxon>Actiniaria</taxon>
        <taxon>Aiptasiidae</taxon>
        <taxon>Exaiptasia</taxon>
    </lineage>
</organism>
<evidence type="ECO:0000313" key="2">
    <source>
        <dbReference type="Proteomes" id="UP000887567"/>
    </source>
</evidence>
<dbReference type="KEGG" id="epa:110239141"/>
<proteinExistence type="predicted"/>
<evidence type="ECO:0000313" key="1">
    <source>
        <dbReference type="EnsemblMetazoa" id="XP_020900507.1"/>
    </source>
</evidence>
<sequence length="674" mass="78056">MPATQESQIQFWGVRPFSIIGSYPTNLWRQRRDAEEVNRQNRQHAKKQAFFEKHHLDQNQAELYILATSSENSTDTVKNGFCRVSWSRLSIPEKSDQIADAHSKFRCTLAFHYLMHCPDSRYSYFVNLRDVYLLQEKELNLPFEWSFPKPQWLSQAQDISGKGPTELATLETLNIVHILEQTVRGYLMGTNCNRWTNHIFNYNFSRTQSNVKNFFYRLEFQGRGTPHVHVLVWLDNLATVQTNLIRADIPWSNPDLAFQSADLQPSSKDAFPLNENPSTVTINHRRERQLSLYHPIDAFTMNLRAYLSTLLPFLRCRMDVQVTDHRSMILNYVTSYVSKFHDEGVRSALYSRHVTPYMAAYRHIADMKPLEPEMVISLSHHKPAWTKNNTKRYIPPRPENAKDSALIQKYLRRSPDLHDLSLLEWLRTHDTNKALPTPYKRGIALVGVKFVSVFNVDFFFQYVLLNVPFSSLEALRHPDHDRIPQDLQWYAAAATLKHDLWSSDDNIFDLFSKQGNKHHFVANVIAYFGRTAVTFTLHQQHRCSDEIYNDILNHLRHWKPTPAILSTLHANNLLNQSSTIYDSQIIQAVTNNASSTVLTVSRAAAKRVNNVIISHFFNSMNPLGHILFDDGDLSPVFRNMKIIITKNINKQKGLVNGQPGKVHLMRGDTLHIRP</sequence>
<dbReference type="RefSeq" id="XP_020900507.1">
    <property type="nucleotide sequence ID" value="XM_021044848.1"/>
</dbReference>
<keyword evidence="2" id="KW-1185">Reference proteome</keyword>
<protein>
    <recommendedName>
        <fullName evidence="3">Helitron helicase-like domain-containing protein</fullName>
    </recommendedName>
</protein>
<evidence type="ECO:0008006" key="3">
    <source>
        <dbReference type="Google" id="ProtNLM"/>
    </source>
</evidence>
<name>A0A913X8F5_EXADI</name>
<dbReference type="GeneID" id="110239141"/>
<accession>A0A913X8F5</accession>
<dbReference type="AlphaFoldDB" id="A0A913X8F5"/>
<dbReference type="EnsemblMetazoa" id="XM_021044848.1">
    <property type="protein sequence ID" value="XP_020900507.1"/>
    <property type="gene ID" value="LOC110239141"/>
</dbReference>
<reference evidence="1" key="1">
    <citation type="submission" date="2022-11" db="UniProtKB">
        <authorList>
            <consortium name="EnsemblMetazoa"/>
        </authorList>
    </citation>
    <scope>IDENTIFICATION</scope>
</reference>
<dbReference type="OMA" id="TINHRRE"/>
<dbReference type="Proteomes" id="UP000887567">
    <property type="component" value="Unplaced"/>
</dbReference>